<feature type="transmembrane region" description="Helical" evidence="8">
    <location>
        <begin position="483"/>
        <end position="500"/>
    </location>
</feature>
<accession>A0A5N6L540</accession>
<dbReference type="GO" id="GO:0003333">
    <property type="term" value="P:amino acid transmembrane transport"/>
    <property type="evidence" value="ECO:0007669"/>
    <property type="project" value="InterPro"/>
</dbReference>
<dbReference type="Gene3D" id="1.20.1740.10">
    <property type="entry name" value="Amino acid/polyamine transporter I"/>
    <property type="match status" value="1"/>
</dbReference>
<dbReference type="Proteomes" id="UP000327013">
    <property type="component" value="Unassembled WGS sequence"/>
</dbReference>
<keyword evidence="7 8" id="KW-0472">Membrane</keyword>
<evidence type="ECO:0000256" key="1">
    <source>
        <dbReference type="ARBA" id="ARBA00004429"/>
    </source>
</evidence>
<dbReference type="AlphaFoldDB" id="A0A5N6L540"/>
<protein>
    <recommendedName>
        <fullName evidence="11">Tyrosine-specific transport protein</fullName>
    </recommendedName>
</protein>
<keyword evidence="4" id="KW-0997">Cell inner membrane</keyword>
<dbReference type="PANTHER" id="PTHR32195:SF24">
    <property type="entry name" value="TRYPTOPHAN OR TYROSINE TRANSPORTER PROTEIN"/>
    <property type="match status" value="1"/>
</dbReference>
<feature type="transmembrane region" description="Helical" evidence="8">
    <location>
        <begin position="416"/>
        <end position="437"/>
    </location>
</feature>
<feature type="transmembrane region" description="Helical" evidence="8">
    <location>
        <begin position="351"/>
        <end position="374"/>
    </location>
</feature>
<evidence type="ECO:0000256" key="6">
    <source>
        <dbReference type="ARBA" id="ARBA00022989"/>
    </source>
</evidence>
<gene>
    <name evidence="9" type="ORF">FH972_026818</name>
</gene>
<feature type="transmembrane region" description="Helical" evidence="8">
    <location>
        <begin position="239"/>
        <end position="261"/>
    </location>
</feature>
<keyword evidence="10" id="KW-1185">Reference proteome</keyword>
<feature type="transmembrane region" description="Helical" evidence="8">
    <location>
        <begin position="443"/>
        <end position="462"/>
    </location>
</feature>
<name>A0A5N6L540_9ROSI</name>
<proteinExistence type="predicted"/>
<evidence type="ECO:0000256" key="5">
    <source>
        <dbReference type="ARBA" id="ARBA00022692"/>
    </source>
</evidence>
<feature type="transmembrane region" description="Helical" evidence="8">
    <location>
        <begin position="89"/>
        <end position="109"/>
    </location>
</feature>
<feature type="transmembrane region" description="Helical" evidence="8">
    <location>
        <begin position="121"/>
        <end position="145"/>
    </location>
</feature>
<feature type="transmembrane region" description="Helical" evidence="8">
    <location>
        <begin position="174"/>
        <end position="195"/>
    </location>
</feature>
<evidence type="ECO:0000313" key="10">
    <source>
        <dbReference type="Proteomes" id="UP000327013"/>
    </source>
</evidence>
<feature type="transmembrane region" description="Helical" evidence="8">
    <location>
        <begin position="201"/>
        <end position="227"/>
    </location>
</feature>
<feature type="transmembrane region" description="Helical" evidence="8">
    <location>
        <begin position="308"/>
        <end position="331"/>
    </location>
</feature>
<feature type="transmembrane region" description="Helical" evidence="8">
    <location>
        <begin position="273"/>
        <end position="296"/>
    </location>
</feature>
<dbReference type="EMBL" id="VIBQ01000127">
    <property type="protein sequence ID" value="KAB8921459.1"/>
    <property type="molecule type" value="Genomic_DNA"/>
</dbReference>
<organism evidence="9 10">
    <name type="scientific">Carpinus fangiana</name>
    <dbReference type="NCBI Taxonomy" id="176857"/>
    <lineage>
        <taxon>Eukaryota</taxon>
        <taxon>Viridiplantae</taxon>
        <taxon>Streptophyta</taxon>
        <taxon>Embryophyta</taxon>
        <taxon>Tracheophyta</taxon>
        <taxon>Spermatophyta</taxon>
        <taxon>Magnoliopsida</taxon>
        <taxon>eudicotyledons</taxon>
        <taxon>Gunneridae</taxon>
        <taxon>Pentapetalae</taxon>
        <taxon>rosids</taxon>
        <taxon>fabids</taxon>
        <taxon>Fagales</taxon>
        <taxon>Betulaceae</taxon>
        <taxon>Carpinus</taxon>
    </lineage>
</organism>
<evidence type="ECO:0000256" key="8">
    <source>
        <dbReference type="SAM" id="Phobius"/>
    </source>
</evidence>
<dbReference type="OrthoDB" id="2014999at2759"/>
<evidence type="ECO:0000256" key="3">
    <source>
        <dbReference type="ARBA" id="ARBA00022475"/>
    </source>
</evidence>
<dbReference type="Pfam" id="PF03222">
    <property type="entry name" value="Trp_Tyr_perm"/>
    <property type="match status" value="1"/>
</dbReference>
<comment type="subcellular location">
    <subcellularLocation>
        <location evidence="1">Cell inner membrane</location>
        <topology evidence="1">Multi-pass membrane protein</topology>
    </subcellularLocation>
</comment>
<keyword evidence="6 8" id="KW-1133">Transmembrane helix</keyword>
<sequence>MDSQCLPSSSSLQTKIHRNAKLSPSLARTHLRNTRICFKSRISYYTCFCYQQREQSSLFTRKTYAKKTQKNVIQSREEPDKVAKKKGTIAGAVALIIGTSIGSGILALPQKASPAGVVPSSISLVICWAFLLIEALLLVEVNVALRRKKGKREEEKELEVISIRTMAQETLGEWGGTLATATYVFLGYTSMIAYSSKSGDILFHLINLPASVSGCFFTALFTMLISIGGTRATDQVNQWLTTSMLGLLLSIEVLAVVYGGWSGLGEGGDWRKVPATIPVMIFSLVYHDLAPVLCAYLGGDLTRIRTSVLLGSLVPLLALLVWDAVAIGLSAQADQVVDPVELLMRVKWSGVSIMVEIFSLLAVGTSLIGTLLGFSEFFKEQLNNFSWQSPSTQKLQQRPNNIFGLRTWWGRNKTSFTAMAMAVTPSLLVSTTVPDAFSAATDIAGGYCMTMLYGVLPPAMAWMMLNKEAEDTEQKPFSKARPLLLGVGLFACGILVEQILQDILLFRS</sequence>
<evidence type="ECO:0000256" key="7">
    <source>
        <dbReference type="ARBA" id="ARBA00023136"/>
    </source>
</evidence>
<dbReference type="GO" id="GO:0005886">
    <property type="term" value="C:plasma membrane"/>
    <property type="evidence" value="ECO:0007669"/>
    <property type="project" value="UniProtKB-SubCell"/>
</dbReference>
<keyword evidence="2" id="KW-0813">Transport</keyword>
<comment type="caution">
    <text evidence="9">The sequence shown here is derived from an EMBL/GenBank/DDBJ whole genome shotgun (WGS) entry which is preliminary data.</text>
</comment>
<evidence type="ECO:0008006" key="11">
    <source>
        <dbReference type="Google" id="ProtNLM"/>
    </source>
</evidence>
<keyword evidence="3" id="KW-1003">Cell membrane</keyword>
<evidence type="ECO:0000256" key="2">
    <source>
        <dbReference type="ARBA" id="ARBA00022448"/>
    </source>
</evidence>
<dbReference type="PANTHER" id="PTHR32195">
    <property type="entry name" value="OS07G0662800 PROTEIN"/>
    <property type="match status" value="1"/>
</dbReference>
<dbReference type="InterPro" id="IPR018227">
    <property type="entry name" value="Amino_acid_transport_2"/>
</dbReference>
<reference evidence="9 10" key="1">
    <citation type="submission" date="2019-06" db="EMBL/GenBank/DDBJ databases">
        <title>A chromosomal-level reference genome of Carpinus fangiana (Coryloideae, Betulaceae).</title>
        <authorList>
            <person name="Yang X."/>
            <person name="Wang Z."/>
            <person name="Zhang L."/>
            <person name="Hao G."/>
            <person name="Liu J."/>
            <person name="Yang Y."/>
        </authorList>
    </citation>
    <scope>NUCLEOTIDE SEQUENCE [LARGE SCALE GENOMIC DNA]</scope>
    <source>
        <strain evidence="9">Cfa_2016G</strain>
        <tissue evidence="9">Leaf</tissue>
    </source>
</reference>
<evidence type="ECO:0000256" key="4">
    <source>
        <dbReference type="ARBA" id="ARBA00022519"/>
    </source>
</evidence>
<keyword evidence="5 8" id="KW-0812">Transmembrane</keyword>
<evidence type="ECO:0000313" key="9">
    <source>
        <dbReference type="EMBL" id="KAB8921459.1"/>
    </source>
</evidence>